<dbReference type="Proteomes" id="UP000747542">
    <property type="component" value="Unassembled WGS sequence"/>
</dbReference>
<dbReference type="InterPro" id="IPR005829">
    <property type="entry name" value="Sugar_transporter_CS"/>
</dbReference>
<evidence type="ECO:0000256" key="2">
    <source>
        <dbReference type="ARBA" id="ARBA00022692"/>
    </source>
</evidence>
<dbReference type="EMBL" id="JAHLQT010037514">
    <property type="protein sequence ID" value="KAG7157391.1"/>
    <property type="molecule type" value="Genomic_DNA"/>
</dbReference>
<name>A0A8J5JJW9_HOMAM</name>
<dbReference type="Pfam" id="PF00083">
    <property type="entry name" value="Sugar_tr"/>
    <property type="match status" value="1"/>
</dbReference>
<feature type="transmembrane region" description="Helical" evidence="6">
    <location>
        <begin position="462"/>
        <end position="486"/>
    </location>
</feature>
<dbReference type="PROSITE" id="PS50850">
    <property type="entry name" value="MFS"/>
    <property type="match status" value="1"/>
</dbReference>
<evidence type="ECO:0000259" key="7">
    <source>
        <dbReference type="PROSITE" id="PS50850"/>
    </source>
</evidence>
<feature type="transmembrane region" description="Helical" evidence="6">
    <location>
        <begin position="337"/>
        <end position="353"/>
    </location>
</feature>
<evidence type="ECO:0000256" key="1">
    <source>
        <dbReference type="ARBA" id="ARBA00004141"/>
    </source>
</evidence>
<accession>A0A8J5JJW9</accession>
<keyword evidence="2 6" id="KW-0812">Transmembrane</keyword>
<evidence type="ECO:0000256" key="5">
    <source>
        <dbReference type="SAM" id="MobiDB-lite"/>
    </source>
</evidence>
<dbReference type="PROSITE" id="PS00216">
    <property type="entry name" value="SUGAR_TRANSPORT_1"/>
    <property type="match status" value="1"/>
</dbReference>
<comment type="caution">
    <text evidence="8">The sequence shown here is derived from an EMBL/GenBank/DDBJ whole genome shotgun (WGS) entry which is preliminary data.</text>
</comment>
<evidence type="ECO:0000313" key="8">
    <source>
        <dbReference type="EMBL" id="KAG7157391.1"/>
    </source>
</evidence>
<evidence type="ECO:0000313" key="9">
    <source>
        <dbReference type="Proteomes" id="UP000747542"/>
    </source>
</evidence>
<evidence type="ECO:0000256" key="3">
    <source>
        <dbReference type="ARBA" id="ARBA00022989"/>
    </source>
</evidence>
<dbReference type="Gene3D" id="1.20.1250.20">
    <property type="entry name" value="MFS general substrate transporter like domains"/>
    <property type="match status" value="1"/>
</dbReference>
<dbReference type="AlphaFoldDB" id="A0A8J5JJW9"/>
<evidence type="ECO:0000256" key="4">
    <source>
        <dbReference type="ARBA" id="ARBA00023136"/>
    </source>
</evidence>
<reference evidence="8" key="1">
    <citation type="journal article" date="2021" name="Sci. Adv.">
        <title>The American lobster genome reveals insights on longevity, neural, and immune adaptations.</title>
        <authorList>
            <person name="Polinski J.M."/>
            <person name="Zimin A.V."/>
            <person name="Clark K.F."/>
            <person name="Kohn A.B."/>
            <person name="Sadowski N."/>
            <person name="Timp W."/>
            <person name="Ptitsyn A."/>
            <person name="Khanna P."/>
            <person name="Romanova D.Y."/>
            <person name="Williams P."/>
            <person name="Greenwood S.J."/>
            <person name="Moroz L.L."/>
            <person name="Walt D.R."/>
            <person name="Bodnar A.G."/>
        </authorList>
    </citation>
    <scope>NUCLEOTIDE SEQUENCE</scope>
    <source>
        <strain evidence="8">GMGI-L3</strain>
    </source>
</reference>
<dbReference type="InterPro" id="IPR005828">
    <property type="entry name" value="MFS_sugar_transport-like"/>
</dbReference>
<feature type="transmembrane region" description="Helical" evidence="6">
    <location>
        <begin position="172"/>
        <end position="194"/>
    </location>
</feature>
<sequence length="529" mass="58578">MGASNQFDDTLTQLGTGKWNLLLIASIMYWTLQIPCISLGGSFLAPQVDHSCLLPEGAIPLLTNHSNTTQVSPCEYLMMGEDGSEEIRPCTRWIFDNSTFYSTLTSEFELVCDYKSLRPTYTSIYFIGACLSSSISGWLSDKYGRKRIMAIGTITYAVVGNCLSWLPNMSAILVFRFIVGLMHPTSLQTAYTIVIETTEPRLRSVMGIMIFLPWTISVMTWGAMGYLFRDWRWLMIVSTVPSLLFLPTLWFLDESPRWLIVQGQHDRAMKVLEKAARWNKATLPPRDQLLTMMKNIASENSKASTGMKSEGFVSFLRTFVGEFTVLLRTRKMRARTLAIYFIYLTSGLVFLGLSLGGEGFGSNPFIYMALSGLVEIPGATVTVPMIQYLGRRLSNIICLLMTGISLLALAIVPLNIGWLVMTLAMIGKMAISAAYQIIYLHSSELFPTEVRDRGLGTSAMRTVWVSAPSVVCGVTGLLAAGVTLMLPETKNTALLDTVVALEETSSLSRKRNASSSPLHVNTEEKIPLA</sequence>
<comment type="subcellular location">
    <subcellularLocation>
        <location evidence="1">Membrane</location>
        <topology evidence="1">Multi-pass membrane protein</topology>
    </subcellularLocation>
</comment>
<gene>
    <name evidence="8" type="primary">Orct-L6</name>
    <name evidence="8" type="ORF">Hamer_G005814</name>
</gene>
<proteinExistence type="predicted"/>
<dbReference type="InterPro" id="IPR036259">
    <property type="entry name" value="MFS_trans_sf"/>
</dbReference>
<dbReference type="InterPro" id="IPR020846">
    <property type="entry name" value="MFS_dom"/>
</dbReference>
<feature type="region of interest" description="Disordered" evidence="5">
    <location>
        <begin position="510"/>
        <end position="529"/>
    </location>
</feature>
<protein>
    <submittedName>
        <fullName evidence="8">Organic cation transporter protein-like 6</fullName>
    </submittedName>
</protein>
<feature type="transmembrane region" description="Helical" evidence="6">
    <location>
        <begin position="418"/>
        <end position="441"/>
    </location>
</feature>
<dbReference type="PANTHER" id="PTHR24064">
    <property type="entry name" value="SOLUTE CARRIER FAMILY 22 MEMBER"/>
    <property type="match status" value="1"/>
</dbReference>
<evidence type="ECO:0000256" key="6">
    <source>
        <dbReference type="SAM" id="Phobius"/>
    </source>
</evidence>
<keyword evidence="9" id="KW-1185">Reference proteome</keyword>
<organism evidence="8 9">
    <name type="scientific">Homarus americanus</name>
    <name type="common">American lobster</name>
    <dbReference type="NCBI Taxonomy" id="6706"/>
    <lineage>
        <taxon>Eukaryota</taxon>
        <taxon>Metazoa</taxon>
        <taxon>Ecdysozoa</taxon>
        <taxon>Arthropoda</taxon>
        <taxon>Crustacea</taxon>
        <taxon>Multicrustacea</taxon>
        <taxon>Malacostraca</taxon>
        <taxon>Eumalacostraca</taxon>
        <taxon>Eucarida</taxon>
        <taxon>Decapoda</taxon>
        <taxon>Pleocyemata</taxon>
        <taxon>Astacidea</taxon>
        <taxon>Nephropoidea</taxon>
        <taxon>Nephropidae</taxon>
        <taxon>Homarus</taxon>
    </lineage>
</organism>
<dbReference type="GO" id="GO:0022857">
    <property type="term" value="F:transmembrane transporter activity"/>
    <property type="evidence" value="ECO:0007669"/>
    <property type="project" value="InterPro"/>
</dbReference>
<feature type="transmembrane region" description="Helical" evidence="6">
    <location>
        <begin position="206"/>
        <end position="227"/>
    </location>
</feature>
<feature type="transmembrane region" description="Helical" evidence="6">
    <location>
        <begin position="21"/>
        <end position="45"/>
    </location>
</feature>
<dbReference type="GO" id="GO:0016020">
    <property type="term" value="C:membrane"/>
    <property type="evidence" value="ECO:0007669"/>
    <property type="project" value="UniProtKB-SubCell"/>
</dbReference>
<feature type="transmembrane region" description="Helical" evidence="6">
    <location>
        <begin position="365"/>
        <end position="386"/>
    </location>
</feature>
<feature type="transmembrane region" description="Helical" evidence="6">
    <location>
        <begin position="148"/>
        <end position="166"/>
    </location>
</feature>
<keyword evidence="4 6" id="KW-0472">Membrane</keyword>
<keyword evidence="3 6" id="KW-1133">Transmembrane helix</keyword>
<dbReference type="SUPFAM" id="SSF103473">
    <property type="entry name" value="MFS general substrate transporter"/>
    <property type="match status" value="1"/>
</dbReference>
<feature type="domain" description="Major facilitator superfamily (MFS) profile" evidence="7">
    <location>
        <begin position="68"/>
        <end position="505"/>
    </location>
</feature>
<feature type="transmembrane region" description="Helical" evidence="6">
    <location>
        <begin position="393"/>
        <end position="412"/>
    </location>
</feature>